<name>A0A4R6ZK77_9LIST</name>
<reference evidence="8 9" key="1">
    <citation type="submission" date="2019-03" db="EMBL/GenBank/DDBJ databases">
        <title>Genomic Encyclopedia of Type Strains, Phase III (KMG-III): the genomes of soil and plant-associated and newly described type strains.</title>
        <authorList>
            <person name="Whitman W."/>
        </authorList>
    </citation>
    <scope>NUCLEOTIDE SEQUENCE [LARGE SCALE GENOMIC DNA]</scope>
    <source>
        <strain evidence="8 9">CECT 7972</strain>
    </source>
</reference>
<dbReference type="EMBL" id="SNZK01000007">
    <property type="protein sequence ID" value="TDR52645.1"/>
    <property type="molecule type" value="Genomic_DNA"/>
</dbReference>
<evidence type="ECO:0000256" key="5">
    <source>
        <dbReference type="ARBA" id="ARBA00023088"/>
    </source>
</evidence>
<dbReference type="Pfam" id="PF00746">
    <property type="entry name" value="Gram_pos_anchor"/>
    <property type="match status" value="1"/>
</dbReference>
<proteinExistence type="predicted"/>
<gene>
    <name evidence="8" type="ORF">DFP96_10782</name>
</gene>
<keyword evidence="4" id="KW-0732">Signal</keyword>
<feature type="domain" description="Gram-positive cocci surface proteins LPxTG" evidence="7">
    <location>
        <begin position="24"/>
        <end position="57"/>
    </location>
</feature>
<evidence type="ECO:0000313" key="8">
    <source>
        <dbReference type="EMBL" id="TDR52645.1"/>
    </source>
</evidence>
<keyword evidence="6" id="KW-0472">Membrane</keyword>
<dbReference type="PROSITE" id="PS50847">
    <property type="entry name" value="GRAM_POS_ANCHORING"/>
    <property type="match status" value="1"/>
</dbReference>
<evidence type="ECO:0000313" key="9">
    <source>
        <dbReference type="Proteomes" id="UP000295558"/>
    </source>
</evidence>
<keyword evidence="2" id="KW-0134">Cell wall</keyword>
<accession>A0A4R6ZK77</accession>
<evidence type="ECO:0000259" key="7">
    <source>
        <dbReference type="PROSITE" id="PS50847"/>
    </source>
</evidence>
<dbReference type="NCBIfam" id="TIGR01167">
    <property type="entry name" value="LPXTG_anchor"/>
    <property type="match status" value="1"/>
</dbReference>
<protein>
    <submittedName>
        <fullName evidence="8">LPXTG-motif cell wall-anchored protein</fullName>
    </submittedName>
</protein>
<keyword evidence="5" id="KW-0572">Peptidoglycan-anchor</keyword>
<keyword evidence="9" id="KW-1185">Reference proteome</keyword>
<keyword evidence="3" id="KW-0964">Secreted</keyword>
<comment type="caution">
    <text evidence="8">The sequence shown here is derived from an EMBL/GenBank/DDBJ whole genome shotgun (WGS) entry which is preliminary data.</text>
</comment>
<dbReference type="RefSeq" id="WP_149023654.1">
    <property type="nucleotide sequence ID" value="NZ_JAARQJ010000007.1"/>
</dbReference>
<keyword evidence="6" id="KW-0812">Transmembrane</keyword>
<dbReference type="AlphaFoldDB" id="A0A4R6ZK77"/>
<evidence type="ECO:0000256" key="4">
    <source>
        <dbReference type="ARBA" id="ARBA00022729"/>
    </source>
</evidence>
<evidence type="ECO:0000256" key="6">
    <source>
        <dbReference type="SAM" id="Phobius"/>
    </source>
</evidence>
<comment type="subcellular location">
    <subcellularLocation>
        <location evidence="1">Secreted</location>
        <location evidence="1">Cell wall</location>
        <topology evidence="1">Peptidoglycan-anchor</topology>
    </subcellularLocation>
</comment>
<sequence>MIILLSYMIQVTGNSDFDNKYGILPTTGDADSMYLLIIGIVLLGIGMFLFKPKKRDE</sequence>
<dbReference type="Proteomes" id="UP000295558">
    <property type="component" value="Unassembled WGS sequence"/>
</dbReference>
<feature type="transmembrane region" description="Helical" evidence="6">
    <location>
        <begin position="32"/>
        <end position="50"/>
    </location>
</feature>
<evidence type="ECO:0000256" key="3">
    <source>
        <dbReference type="ARBA" id="ARBA00022525"/>
    </source>
</evidence>
<evidence type="ECO:0000256" key="2">
    <source>
        <dbReference type="ARBA" id="ARBA00022512"/>
    </source>
</evidence>
<evidence type="ECO:0000256" key="1">
    <source>
        <dbReference type="ARBA" id="ARBA00004168"/>
    </source>
</evidence>
<organism evidence="8 9">
    <name type="scientific">Listeria rocourtiae</name>
    <dbReference type="NCBI Taxonomy" id="647910"/>
    <lineage>
        <taxon>Bacteria</taxon>
        <taxon>Bacillati</taxon>
        <taxon>Bacillota</taxon>
        <taxon>Bacilli</taxon>
        <taxon>Bacillales</taxon>
        <taxon>Listeriaceae</taxon>
        <taxon>Listeria</taxon>
    </lineage>
</organism>
<keyword evidence="6" id="KW-1133">Transmembrane helix</keyword>
<dbReference type="InterPro" id="IPR019931">
    <property type="entry name" value="LPXTG_anchor"/>
</dbReference>